<dbReference type="PANTHER" id="PTHR37315">
    <property type="entry name" value="UPF0311 PROTEIN BLR7842"/>
    <property type="match status" value="1"/>
</dbReference>
<feature type="chain" id="PRO_5043608801" evidence="1">
    <location>
        <begin position="20"/>
        <end position="152"/>
    </location>
</feature>
<feature type="signal peptide" evidence="1">
    <location>
        <begin position="1"/>
        <end position="19"/>
    </location>
</feature>
<dbReference type="InterPro" id="IPR020915">
    <property type="entry name" value="UPF0311"/>
</dbReference>
<keyword evidence="3" id="KW-1185">Reference proteome</keyword>
<evidence type="ECO:0000313" key="3">
    <source>
        <dbReference type="Proteomes" id="UP001321760"/>
    </source>
</evidence>
<evidence type="ECO:0000256" key="1">
    <source>
        <dbReference type="SAM" id="SignalP"/>
    </source>
</evidence>
<dbReference type="Proteomes" id="UP001321760">
    <property type="component" value="Unassembled WGS sequence"/>
</dbReference>
<accession>A0AAV9GBN5</accession>
<evidence type="ECO:0000313" key="2">
    <source>
        <dbReference type="EMBL" id="KAK4446254.1"/>
    </source>
</evidence>
<organism evidence="2 3">
    <name type="scientific">Podospora aff. communis PSN243</name>
    <dbReference type="NCBI Taxonomy" id="3040156"/>
    <lineage>
        <taxon>Eukaryota</taxon>
        <taxon>Fungi</taxon>
        <taxon>Dikarya</taxon>
        <taxon>Ascomycota</taxon>
        <taxon>Pezizomycotina</taxon>
        <taxon>Sordariomycetes</taxon>
        <taxon>Sordariomycetidae</taxon>
        <taxon>Sordariales</taxon>
        <taxon>Podosporaceae</taxon>
        <taxon>Podospora</taxon>
    </lineage>
</organism>
<protein>
    <submittedName>
        <fullName evidence="2">Uncharacterized protein</fullName>
    </submittedName>
</protein>
<comment type="caution">
    <text evidence="2">The sequence shown here is derived from an EMBL/GenBank/DDBJ whole genome shotgun (WGS) entry which is preliminary data.</text>
</comment>
<dbReference type="EMBL" id="MU865958">
    <property type="protein sequence ID" value="KAK4446254.1"/>
    <property type="molecule type" value="Genomic_DNA"/>
</dbReference>
<gene>
    <name evidence="2" type="ORF">QBC34DRAFT_470003</name>
</gene>
<name>A0AAV9GBN5_9PEZI</name>
<keyword evidence="1" id="KW-0732">Signal</keyword>
<sequence>MLALPLALLAFAASALAQAATPKPPNLTYLYSVNLTFGDPMLIGSVPYGKRDVLTISGGTFSGPKLSGKVVGGLDWGLTDSKGVFSPDAIYVLQTSDNATIAVFEKGYAPNVHILFETASPKYEWLNPVVAYAGGGPFEGGVALDVWGISSP</sequence>
<dbReference type="Gene3D" id="2.40.160.20">
    <property type="match status" value="1"/>
</dbReference>
<proteinExistence type="predicted"/>
<reference evidence="2" key="2">
    <citation type="submission" date="2023-05" db="EMBL/GenBank/DDBJ databases">
        <authorList>
            <consortium name="Lawrence Berkeley National Laboratory"/>
            <person name="Steindorff A."/>
            <person name="Hensen N."/>
            <person name="Bonometti L."/>
            <person name="Westerberg I."/>
            <person name="Brannstrom I.O."/>
            <person name="Guillou S."/>
            <person name="Cros-Aarteil S."/>
            <person name="Calhoun S."/>
            <person name="Haridas S."/>
            <person name="Kuo A."/>
            <person name="Mondo S."/>
            <person name="Pangilinan J."/>
            <person name="Riley R."/>
            <person name="Labutti K."/>
            <person name="Andreopoulos B."/>
            <person name="Lipzen A."/>
            <person name="Chen C."/>
            <person name="Yanf M."/>
            <person name="Daum C."/>
            <person name="Ng V."/>
            <person name="Clum A."/>
            <person name="Ohm R."/>
            <person name="Martin F."/>
            <person name="Silar P."/>
            <person name="Natvig D."/>
            <person name="Lalanne C."/>
            <person name="Gautier V."/>
            <person name="Ament-Velasquez S.L."/>
            <person name="Kruys A."/>
            <person name="Hutchinson M.I."/>
            <person name="Powell A.J."/>
            <person name="Barry K."/>
            <person name="Miller A.N."/>
            <person name="Grigoriev I.V."/>
            <person name="Debuchy R."/>
            <person name="Gladieux P."/>
            <person name="Thoren M.H."/>
            <person name="Johannesson H."/>
        </authorList>
    </citation>
    <scope>NUCLEOTIDE SEQUENCE</scope>
    <source>
        <strain evidence="2">PSN243</strain>
    </source>
</reference>
<reference evidence="2" key="1">
    <citation type="journal article" date="2023" name="Mol. Phylogenet. Evol.">
        <title>Genome-scale phylogeny and comparative genomics of the fungal order Sordariales.</title>
        <authorList>
            <person name="Hensen N."/>
            <person name="Bonometti L."/>
            <person name="Westerberg I."/>
            <person name="Brannstrom I.O."/>
            <person name="Guillou S."/>
            <person name="Cros-Aarteil S."/>
            <person name="Calhoun S."/>
            <person name="Haridas S."/>
            <person name="Kuo A."/>
            <person name="Mondo S."/>
            <person name="Pangilinan J."/>
            <person name="Riley R."/>
            <person name="LaButti K."/>
            <person name="Andreopoulos B."/>
            <person name="Lipzen A."/>
            <person name="Chen C."/>
            <person name="Yan M."/>
            <person name="Daum C."/>
            <person name="Ng V."/>
            <person name="Clum A."/>
            <person name="Steindorff A."/>
            <person name="Ohm R.A."/>
            <person name="Martin F."/>
            <person name="Silar P."/>
            <person name="Natvig D.O."/>
            <person name="Lalanne C."/>
            <person name="Gautier V."/>
            <person name="Ament-Velasquez S.L."/>
            <person name="Kruys A."/>
            <person name="Hutchinson M.I."/>
            <person name="Powell A.J."/>
            <person name="Barry K."/>
            <person name="Miller A.N."/>
            <person name="Grigoriev I.V."/>
            <person name="Debuchy R."/>
            <person name="Gladieux P."/>
            <person name="Hiltunen Thoren M."/>
            <person name="Johannesson H."/>
        </authorList>
    </citation>
    <scope>NUCLEOTIDE SEQUENCE</scope>
    <source>
        <strain evidence="2">PSN243</strain>
    </source>
</reference>
<dbReference type="AlphaFoldDB" id="A0AAV9GBN5"/>
<dbReference type="PANTHER" id="PTHR37315:SF1">
    <property type="entry name" value="UPF0311 PROTEIN BLR7842"/>
    <property type="match status" value="1"/>
</dbReference>
<dbReference type="Pfam" id="PF11578">
    <property type="entry name" value="DUF3237"/>
    <property type="match status" value="1"/>
</dbReference>